<comment type="similarity">
    <text evidence="1">Belongs to the proteasome inhibitor PI31 family.</text>
</comment>
<reference evidence="4 5" key="1">
    <citation type="journal article" date="2015" name="Genome Biol. Evol.">
        <title>Comparative Genomics of a Bacterivorous Green Alga Reveals Evolutionary Causalities and Consequences of Phago-Mixotrophic Mode of Nutrition.</title>
        <authorList>
            <person name="Burns J.A."/>
            <person name="Paasch A."/>
            <person name="Narechania A."/>
            <person name="Kim E."/>
        </authorList>
    </citation>
    <scope>NUCLEOTIDE SEQUENCE [LARGE SCALE GENOMIC DNA]</scope>
    <source>
        <strain evidence="4 5">PLY_AMNH</strain>
    </source>
</reference>
<feature type="domain" description="PI31 proteasome regulator N-terminal" evidence="3">
    <location>
        <begin position="16"/>
        <end position="148"/>
    </location>
</feature>
<dbReference type="PANTHER" id="PTHR13266">
    <property type="entry name" value="PROTEASOME INHIBITOR"/>
    <property type="match status" value="1"/>
</dbReference>
<dbReference type="GO" id="GO:0070628">
    <property type="term" value="F:proteasome binding"/>
    <property type="evidence" value="ECO:0007669"/>
    <property type="project" value="InterPro"/>
</dbReference>
<comment type="caution">
    <text evidence="4">The sequence shown here is derived from an EMBL/GenBank/DDBJ whole genome shotgun (WGS) entry which is preliminary data.</text>
</comment>
<keyword evidence="5" id="KW-1185">Reference proteome</keyword>
<dbReference type="InterPro" id="IPR021625">
    <property type="entry name" value="PI31_Prot_N"/>
</dbReference>
<keyword evidence="2" id="KW-0647">Proteasome</keyword>
<evidence type="ECO:0000259" key="3">
    <source>
        <dbReference type="Pfam" id="PF11566"/>
    </source>
</evidence>
<organism evidence="4 5">
    <name type="scientific">Cymbomonas tetramitiformis</name>
    <dbReference type="NCBI Taxonomy" id="36881"/>
    <lineage>
        <taxon>Eukaryota</taxon>
        <taxon>Viridiplantae</taxon>
        <taxon>Chlorophyta</taxon>
        <taxon>Pyramimonadophyceae</taxon>
        <taxon>Pyramimonadales</taxon>
        <taxon>Pyramimonadaceae</taxon>
        <taxon>Cymbomonas</taxon>
    </lineage>
</organism>
<dbReference type="GO" id="GO:0004866">
    <property type="term" value="F:endopeptidase inhibitor activity"/>
    <property type="evidence" value="ECO:0007669"/>
    <property type="project" value="InterPro"/>
</dbReference>
<dbReference type="InterPro" id="IPR045128">
    <property type="entry name" value="PI31-like"/>
</dbReference>
<evidence type="ECO:0000313" key="4">
    <source>
        <dbReference type="EMBL" id="KAK3259238.1"/>
    </source>
</evidence>
<evidence type="ECO:0000256" key="2">
    <source>
        <dbReference type="ARBA" id="ARBA00022942"/>
    </source>
</evidence>
<name>A0AAE0FGF6_9CHLO</name>
<gene>
    <name evidence="4" type="ORF">CYMTET_31753</name>
</gene>
<protein>
    <recommendedName>
        <fullName evidence="3">PI31 proteasome regulator N-terminal domain-containing protein</fullName>
    </recommendedName>
</protein>
<evidence type="ECO:0000256" key="1">
    <source>
        <dbReference type="ARBA" id="ARBA00006405"/>
    </source>
</evidence>
<evidence type="ECO:0000313" key="5">
    <source>
        <dbReference type="Proteomes" id="UP001190700"/>
    </source>
</evidence>
<accession>A0AAE0FGF6</accession>
<sequence>MVSTTIFLALVRAAHPTFRGGHDRIAFAVHAIVLSEGYYLVGVGEGVNEDSGIRSSEVPIDGWNAADTDYALEYYHPVKKVQLLVKAVSVNSELCVSVLEDKDQNKSPAAVKFVKISVPDFTTGAEDLATGYQQLPQLINLIHTSLLSHSPTNAESRTISSEGMTSAPDSAVDSITHLPEDQRGFRGSYSESQIGPHHPVFSGRFEGGNFVPGQPHEVPPGLPHGARYDPIAPFPLPFGFRQPANTHNGVTHIDLPEHRGSEHQFL</sequence>
<dbReference type="GO" id="GO:0000502">
    <property type="term" value="C:proteasome complex"/>
    <property type="evidence" value="ECO:0007669"/>
    <property type="project" value="UniProtKB-KW"/>
</dbReference>
<dbReference type="Proteomes" id="UP001190700">
    <property type="component" value="Unassembled WGS sequence"/>
</dbReference>
<dbReference type="EMBL" id="LGRX02018926">
    <property type="protein sequence ID" value="KAK3259238.1"/>
    <property type="molecule type" value="Genomic_DNA"/>
</dbReference>
<dbReference type="Pfam" id="PF11566">
    <property type="entry name" value="PI31_Prot_N"/>
    <property type="match status" value="1"/>
</dbReference>
<proteinExistence type="inferred from homology"/>
<dbReference type="PANTHER" id="PTHR13266:SF1">
    <property type="entry name" value="PROTEASOME INHIBITOR PI31 SUBUNIT"/>
    <property type="match status" value="1"/>
</dbReference>
<dbReference type="Gene3D" id="3.40.1000.30">
    <property type="match status" value="1"/>
</dbReference>
<dbReference type="AlphaFoldDB" id="A0AAE0FGF6"/>
<dbReference type="GO" id="GO:0043161">
    <property type="term" value="P:proteasome-mediated ubiquitin-dependent protein catabolic process"/>
    <property type="evidence" value="ECO:0007669"/>
    <property type="project" value="InterPro"/>
</dbReference>